<evidence type="ECO:0000313" key="9">
    <source>
        <dbReference type="EMBL" id="JAV47061.1"/>
    </source>
</evidence>
<keyword evidence="3" id="KW-1015">Disulfide bond</keyword>
<evidence type="ECO:0000256" key="4">
    <source>
        <dbReference type="ARBA" id="ARBA00024195"/>
    </source>
</evidence>
<dbReference type="VEuPathDB" id="VectorBase:AALF016211"/>
<evidence type="ECO:0000256" key="6">
    <source>
        <dbReference type="ARBA" id="ARBA00076468"/>
    </source>
</evidence>
<dbReference type="VEuPathDB" id="VectorBase:AALC636_033881"/>
<dbReference type="SUPFAM" id="SSF50494">
    <property type="entry name" value="Trypsin-like serine proteases"/>
    <property type="match status" value="1"/>
</dbReference>
<evidence type="ECO:0000256" key="2">
    <source>
        <dbReference type="ARBA" id="ARBA00022525"/>
    </source>
</evidence>
<proteinExistence type="inferred from homology"/>
<sequence length="756" mass="83295">MADFHVLLLFGTIVMLIPVNVRPQGVSDQACALENGKDGFCVTVHQCRDNVLNVDGAGVVDLRFSDDCENYMLKCCSIETPCEDNEGTCVAASSCDADFNSSKYRLFKESEECEWNNYKCCPNERIGKQTNSPRTQCGFDSVCVSDGECLAPQPRSSVCSGSQTCCPRNQVRQHTSSSCEETGGQCVRQGQCSSVFGINIRMAAACEQPGYECCMDSTEIATEVPAKEKSCVRGSGKCVPRSECKGTVYRDRKNECNGLVCCAVDTAVTSTTTRRPDTTGKGCIDNSGVCTTRKQCKGTVYRDRNNECEGLVCCATITPTVVLPTTTTPRSSAGKSCFNNGKCTLRQDCSGVVYRDRRNDCDGLVCCAPSETAGSTTPRTFLTSTTTLQPVIAGKPCLDNSGKCTRREECRGTVYGDRENECGRLVCCTEPIRTCSSMKGICAAESSCLRRSTNSAVDCSADTVCCLEVVVEIKECGYRNLRGVKFNTVNRNDGESQYGEFPWMVALMTETSGELKYFCGGSLIHPAVVLTSAECLRKYRRTPSVVTVRAGEWDMGSELEPIPYQEHQVKQITCHKQFQPNTLLNNVALAFLEDGFNLGPTVNTICLPPQNFSVDNRVTGMGWGTTPRNRKQYQQILKSIDLPYVDRDDCERTLRKALSNRKFQLHYSFICAGGEPGIDTCTGDGGSPVVYYIPDDLELRYYAVGMVSWGVGCGRSGVPAAYTNICVFRDWIDRQMEEENFEMRHYEYRPKDIEDL</sequence>
<dbReference type="GO" id="GO:0005576">
    <property type="term" value="C:extracellular region"/>
    <property type="evidence" value="ECO:0007669"/>
    <property type="project" value="UniProtKB-SubCell"/>
</dbReference>
<accession>A0A1W7R7E1</accession>
<comment type="subcellular location">
    <subcellularLocation>
        <location evidence="1">Secreted</location>
    </subcellularLocation>
</comment>
<feature type="chain" id="PRO_5013343535" description="Phenoloxidase-activating factor 2" evidence="7">
    <location>
        <begin position="24"/>
        <end position="756"/>
    </location>
</feature>
<dbReference type="AlphaFoldDB" id="A0A1W7R7E1"/>
<dbReference type="PANTHER" id="PTHR24258">
    <property type="entry name" value="SERINE PROTEASE-RELATED"/>
    <property type="match status" value="1"/>
</dbReference>
<comment type="similarity">
    <text evidence="4">Belongs to the peptidase S1 family. CLIP subfamily.</text>
</comment>
<dbReference type="InterPro" id="IPR009003">
    <property type="entry name" value="Peptidase_S1_PA"/>
</dbReference>
<dbReference type="GO" id="GO:0004252">
    <property type="term" value="F:serine-type endopeptidase activity"/>
    <property type="evidence" value="ECO:0007669"/>
    <property type="project" value="InterPro"/>
</dbReference>
<feature type="signal peptide" evidence="7">
    <location>
        <begin position="1"/>
        <end position="23"/>
    </location>
</feature>
<dbReference type="Pfam" id="PF00089">
    <property type="entry name" value="Trypsin"/>
    <property type="match status" value="1"/>
</dbReference>
<keyword evidence="2" id="KW-0964">Secreted</keyword>
<organism evidence="9">
    <name type="scientific">Aedes albopictus</name>
    <name type="common">Asian tiger mosquito</name>
    <name type="synonym">Stegomyia albopicta</name>
    <dbReference type="NCBI Taxonomy" id="7160"/>
    <lineage>
        <taxon>Eukaryota</taxon>
        <taxon>Metazoa</taxon>
        <taxon>Ecdysozoa</taxon>
        <taxon>Arthropoda</taxon>
        <taxon>Hexapoda</taxon>
        <taxon>Insecta</taxon>
        <taxon>Pterygota</taxon>
        <taxon>Neoptera</taxon>
        <taxon>Endopterygota</taxon>
        <taxon>Diptera</taxon>
        <taxon>Nematocera</taxon>
        <taxon>Culicoidea</taxon>
        <taxon>Culicidae</taxon>
        <taxon>Culicinae</taxon>
        <taxon>Aedini</taxon>
        <taxon>Aedes</taxon>
        <taxon>Stegomyia</taxon>
    </lineage>
</organism>
<keyword evidence="9" id="KW-0645">Protease</keyword>
<dbReference type="PANTHER" id="PTHR24258:SF129">
    <property type="entry name" value="LP15124P-RELATED"/>
    <property type="match status" value="1"/>
</dbReference>
<keyword evidence="7" id="KW-0732">Signal</keyword>
<reference evidence="9" key="1">
    <citation type="submission" date="2016-03" db="EMBL/GenBank/DDBJ databases">
        <title>RNAseq analyses of the sensorial organs of adult female Aedes albopictus.</title>
        <authorList>
            <person name="Fabrizio L."/>
            <person name="Ribeiro J.M."/>
            <person name="Arca B."/>
        </authorList>
    </citation>
    <scope>NUCLEOTIDE SEQUENCE</scope>
</reference>
<dbReference type="EMBL" id="GEHC01000584">
    <property type="protein sequence ID" value="JAV47061.1"/>
    <property type="molecule type" value="Transcribed_RNA"/>
</dbReference>
<protein>
    <recommendedName>
        <fullName evidence="5">Phenoloxidase-activating factor 2</fullName>
    </recommendedName>
    <alternativeName>
        <fullName evidence="6">Prophenoloxidase-activating factor II</fullName>
    </alternativeName>
</protein>
<dbReference type="Pfam" id="PF18322">
    <property type="entry name" value="CLIP_1"/>
    <property type="match status" value="1"/>
</dbReference>
<evidence type="ECO:0000256" key="7">
    <source>
        <dbReference type="SAM" id="SignalP"/>
    </source>
</evidence>
<evidence type="ECO:0000256" key="3">
    <source>
        <dbReference type="ARBA" id="ARBA00023157"/>
    </source>
</evidence>
<dbReference type="InterPro" id="IPR043504">
    <property type="entry name" value="Peptidase_S1_PA_chymotrypsin"/>
</dbReference>
<dbReference type="PROSITE" id="PS50240">
    <property type="entry name" value="TRYPSIN_DOM"/>
    <property type="match status" value="1"/>
</dbReference>
<evidence type="ECO:0000256" key="1">
    <source>
        <dbReference type="ARBA" id="ARBA00004613"/>
    </source>
</evidence>
<keyword evidence="9" id="KW-0378">Hydrolase</keyword>
<evidence type="ECO:0000259" key="8">
    <source>
        <dbReference type="PROSITE" id="PS50240"/>
    </source>
</evidence>
<name>A0A1W7R7E1_AEDAL</name>
<feature type="domain" description="Peptidase S1" evidence="8">
    <location>
        <begin position="488"/>
        <end position="737"/>
    </location>
</feature>
<dbReference type="FunFam" id="2.40.10.10:FF:000038">
    <property type="entry name" value="Serine protease"/>
    <property type="match status" value="1"/>
</dbReference>
<evidence type="ECO:0000256" key="5">
    <source>
        <dbReference type="ARBA" id="ARBA00068096"/>
    </source>
</evidence>
<dbReference type="InterPro" id="IPR041515">
    <property type="entry name" value="PPAF-2-like_Clip"/>
</dbReference>
<dbReference type="Gene3D" id="2.40.10.10">
    <property type="entry name" value="Trypsin-like serine proteases"/>
    <property type="match status" value="2"/>
</dbReference>
<dbReference type="VEuPathDB" id="VectorBase:AALFPA_062855"/>
<dbReference type="CDD" id="cd00190">
    <property type="entry name" value="Tryp_SPc"/>
    <property type="match status" value="1"/>
</dbReference>
<dbReference type="InterPro" id="IPR001254">
    <property type="entry name" value="Trypsin_dom"/>
</dbReference>
<dbReference type="GO" id="GO:0006508">
    <property type="term" value="P:proteolysis"/>
    <property type="evidence" value="ECO:0007669"/>
    <property type="project" value="UniProtKB-KW"/>
</dbReference>
<dbReference type="SMART" id="SM00020">
    <property type="entry name" value="Tryp_SPc"/>
    <property type="match status" value="1"/>
</dbReference>